<feature type="region of interest" description="Disordered" evidence="7">
    <location>
        <begin position="869"/>
        <end position="971"/>
    </location>
</feature>
<dbReference type="InterPro" id="IPR056743">
    <property type="entry name" value="TRM5-TYW2-like_MTfase"/>
</dbReference>
<comment type="caution">
    <text evidence="10">The sequence shown here is derived from an EMBL/GenBank/DDBJ whole genome shotgun (WGS) entry which is preliminary data.</text>
</comment>
<comment type="catalytic activity">
    <reaction evidence="6">
        <text>4-demethyl-7-[(3S)-3-amino-3-carboxypropyl]wyosine(37) in tRNA(Phe) + S-adenosyl-L-methionine = 7-[(3S)-3-amino-3-carboxypropyl]wyosine(37) in tRNA(Phe) + S-adenosyl-L-homocysteine + H(+)</text>
        <dbReference type="Rhea" id="RHEA:36635"/>
        <dbReference type="Rhea" id="RHEA-COMP:10378"/>
        <dbReference type="Rhea" id="RHEA-COMP:10379"/>
        <dbReference type="ChEBI" id="CHEBI:15378"/>
        <dbReference type="ChEBI" id="CHEBI:57856"/>
        <dbReference type="ChEBI" id="CHEBI:59789"/>
        <dbReference type="ChEBI" id="CHEBI:73543"/>
        <dbReference type="ChEBI" id="CHEBI:73550"/>
        <dbReference type="EC" id="2.1.1.282"/>
    </reaction>
</comment>
<dbReference type="Gene3D" id="3.30.1960.10">
    <property type="entry name" value="tRNA wybutosine-synthesizing-like"/>
    <property type="match status" value="1"/>
</dbReference>
<dbReference type="Gene3D" id="3.40.50.150">
    <property type="entry name" value="Vaccinia Virus protein VP39"/>
    <property type="match status" value="1"/>
</dbReference>
<feature type="compositionally biased region" description="Basic and acidic residues" evidence="7">
    <location>
        <begin position="890"/>
        <end position="907"/>
    </location>
</feature>
<evidence type="ECO:0000256" key="1">
    <source>
        <dbReference type="ARBA" id="ARBA00012750"/>
    </source>
</evidence>
<dbReference type="AlphaFoldDB" id="A0A813H107"/>
<dbReference type="SUPFAM" id="SSF111278">
    <property type="entry name" value="SSo0622-like"/>
    <property type="match status" value="1"/>
</dbReference>
<evidence type="ECO:0000259" key="9">
    <source>
        <dbReference type="Pfam" id="PF02676"/>
    </source>
</evidence>
<dbReference type="GO" id="GO:0005737">
    <property type="term" value="C:cytoplasm"/>
    <property type="evidence" value="ECO:0007669"/>
    <property type="project" value="TreeGrafter"/>
</dbReference>
<accession>A0A813H107</accession>
<feature type="domain" description="TRM5/TYW2-like methyltransferase" evidence="8">
    <location>
        <begin position="376"/>
        <end position="451"/>
    </location>
</feature>
<dbReference type="InterPro" id="IPR036602">
    <property type="entry name" value="tRNA_yW-synthesising-like_sf"/>
</dbReference>
<dbReference type="InterPro" id="IPR003827">
    <property type="entry name" value="tRNA_yW-synthesising"/>
</dbReference>
<keyword evidence="11" id="KW-1185">Reference proteome</keyword>
<name>A0A813H107_POLGL</name>
<evidence type="ECO:0000313" key="11">
    <source>
        <dbReference type="Proteomes" id="UP000654075"/>
    </source>
</evidence>
<dbReference type="InterPro" id="IPR029063">
    <property type="entry name" value="SAM-dependent_MTases_sf"/>
</dbReference>
<organism evidence="10 11">
    <name type="scientific">Polarella glacialis</name>
    <name type="common">Dinoflagellate</name>
    <dbReference type="NCBI Taxonomy" id="89957"/>
    <lineage>
        <taxon>Eukaryota</taxon>
        <taxon>Sar</taxon>
        <taxon>Alveolata</taxon>
        <taxon>Dinophyceae</taxon>
        <taxon>Suessiales</taxon>
        <taxon>Suessiaceae</taxon>
        <taxon>Polarella</taxon>
    </lineage>
</organism>
<feature type="compositionally biased region" description="Basic and acidic residues" evidence="7">
    <location>
        <begin position="869"/>
        <end position="881"/>
    </location>
</feature>
<feature type="compositionally biased region" description="Basic and acidic residues" evidence="7">
    <location>
        <begin position="923"/>
        <end position="954"/>
    </location>
</feature>
<evidence type="ECO:0000313" key="10">
    <source>
        <dbReference type="EMBL" id="CAE8631408.1"/>
    </source>
</evidence>
<keyword evidence="3" id="KW-0808">Transferase</keyword>
<dbReference type="GO" id="GO:0008175">
    <property type="term" value="F:tRNA methyltransferase activity"/>
    <property type="evidence" value="ECO:0007669"/>
    <property type="project" value="TreeGrafter"/>
</dbReference>
<keyword evidence="4" id="KW-0949">S-adenosyl-L-methionine</keyword>
<dbReference type="OrthoDB" id="442643at2759"/>
<dbReference type="GO" id="GO:0030488">
    <property type="term" value="P:tRNA methylation"/>
    <property type="evidence" value="ECO:0007669"/>
    <property type="project" value="TreeGrafter"/>
</dbReference>
<dbReference type="SUPFAM" id="SSF53335">
    <property type="entry name" value="S-adenosyl-L-methionine-dependent methyltransferases"/>
    <property type="match status" value="1"/>
</dbReference>
<proteinExistence type="predicted"/>
<dbReference type="PANTHER" id="PTHR23245:SF25">
    <property type="entry name" value="TRNA WYBUTOSINE-SYNTHESIZING PROTEIN 2 HOMOLOG"/>
    <property type="match status" value="1"/>
</dbReference>
<evidence type="ECO:0000256" key="3">
    <source>
        <dbReference type="ARBA" id="ARBA00022679"/>
    </source>
</evidence>
<dbReference type="Proteomes" id="UP000654075">
    <property type="component" value="Unassembled WGS sequence"/>
</dbReference>
<dbReference type="Pfam" id="PF02475">
    <property type="entry name" value="TRM5-TYW2_MTfase"/>
    <property type="match status" value="1"/>
</dbReference>
<keyword evidence="5" id="KW-0819">tRNA processing</keyword>
<dbReference type="CDD" id="cd02440">
    <property type="entry name" value="AdoMet_MTases"/>
    <property type="match status" value="1"/>
</dbReference>
<dbReference type="GO" id="GO:0031591">
    <property type="term" value="P:wybutosine biosynthetic process"/>
    <property type="evidence" value="ECO:0007669"/>
    <property type="project" value="TreeGrafter"/>
</dbReference>
<protein>
    <recommendedName>
        <fullName evidence="1">tRNA(Phe) 7-[(3-amino-3-carboxypropyl)-4-demethylwyosine(37)-N(4)]-methyltransferase</fullName>
        <ecNumber evidence="1">2.1.1.282</ecNumber>
    </recommendedName>
</protein>
<evidence type="ECO:0000256" key="5">
    <source>
        <dbReference type="ARBA" id="ARBA00022694"/>
    </source>
</evidence>
<sequence>MKQNRWLGNTFVACCRQAFCRHASNASIVTPRCAVSHQTNFEQRKRTFLGKRDKSSAGAIDARAVEVCEELNRRPAFFTTSSCAGRAFLWRGDGVKSTDSFTRWRVSHDLVEEHTEKYFDLAGLEDPNASGAASSSLGKSQRPALSSRQLLDAAESSTGGGPGITWLRFEPFILHVCCRDFTAAAALMAAARTVFKNVGLQGWGKSQLIVAIWGDEGLDMPLAGPAGVPLFCGQEAWLQGLVNSRHMRNWGKIDRFTAALRAMEDPSPEPVPSGGQVGEAYFEDDLDHEIEEANLEDAPAAKRRPGPRHFDVVGDVAVLHSRPQGADLSEVGKAILAQARQVKVVAVKSGALGTELRRPTEAFEIIAGRPRLPLITTHSEFGVKIVVDLGACFFSTRLAGERQRLCNLVRPGEKILVAFAGCCPEVLQLAARPEAAEILAIELNPVAVQCARSSLERLRTGTRDTQAHPERAERVTLMEGDLRVLAHTLPRVHFDRVLAPRPKNPGDGDVGGKGDRAGDGGAEFLAVLLPLLKDGGVCHWYDFAADWEMPGYERACALHPVETVAGGLRRLSRRLGTRQSGLCDTVSKRVGTRTKAGSSKWIFCNRVANWMSVQGEEGLGVYTGGLQEQSSVVFFFNLCLRWAGQDTQIGKGISEFLKRGVAQAAPRKEAERTEMLPSKDGGFIATVQQGFQGIFGHQPTSKEEVLRMRGPMPAPEYEAVPGDDIDQRVQYYARQIPPNLGEWLKIYRLSKGEYQFGDDTVRMNWQSSIGPPKEQTPEGSIVREVFVFVVSKDFDEMDGQVPSEPLPFYMRHCANVAYDLQFGSAMTKVPESSRLSFAEERGTLLKDSDADSKYNAMLLANEQAKKREHAAMEWRKQKSRIDEDDGYGENGHRDRPDQNRDRTDQKVQRTRSNLVVPQDGDSSPDRRSAGRSRSKEAPVERRRNRAPEPPREEPSAEQLVDGGLPPLPPLLPPWGEGGSFLMPPDVGFPVGGSFLSVNNGSFLMPPGGGQAGYGQGPSSHGGSFLQPQTGFAQSNAGSFLMQPGGGSFLSVGHGSFLMTGGAYGAHGAPGGPGAPPPAQMSGGFPRTGSGVAVGLTQQFTQPMMVPFGR</sequence>
<dbReference type="Gene3D" id="3.30.300.110">
    <property type="entry name" value="Met-10+ protein-like domains"/>
    <property type="match status" value="1"/>
</dbReference>
<evidence type="ECO:0000256" key="7">
    <source>
        <dbReference type="SAM" id="MobiDB-lite"/>
    </source>
</evidence>
<evidence type="ECO:0000256" key="2">
    <source>
        <dbReference type="ARBA" id="ARBA00022603"/>
    </source>
</evidence>
<gene>
    <name evidence="10" type="ORF">PGLA1383_LOCUS47511</name>
</gene>
<dbReference type="Pfam" id="PF02676">
    <property type="entry name" value="TYW3"/>
    <property type="match status" value="1"/>
</dbReference>
<dbReference type="PANTHER" id="PTHR23245">
    <property type="entry name" value="TRNA METHYLTRANSFERASE"/>
    <property type="match status" value="1"/>
</dbReference>
<dbReference type="EMBL" id="CAJNNV010030123">
    <property type="protein sequence ID" value="CAE8631408.1"/>
    <property type="molecule type" value="Genomic_DNA"/>
</dbReference>
<dbReference type="EC" id="2.1.1.282" evidence="1"/>
<evidence type="ECO:0000259" key="8">
    <source>
        <dbReference type="Pfam" id="PF02475"/>
    </source>
</evidence>
<evidence type="ECO:0000256" key="4">
    <source>
        <dbReference type="ARBA" id="ARBA00022691"/>
    </source>
</evidence>
<feature type="domain" description="tRNA wybutosine-synthesizing protein" evidence="9">
    <location>
        <begin position="44"/>
        <end position="261"/>
    </location>
</feature>
<evidence type="ECO:0000256" key="6">
    <source>
        <dbReference type="ARBA" id="ARBA00049202"/>
    </source>
</evidence>
<reference evidence="10" key="1">
    <citation type="submission" date="2021-02" db="EMBL/GenBank/DDBJ databases">
        <authorList>
            <person name="Dougan E. K."/>
            <person name="Rhodes N."/>
            <person name="Thang M."/>
            <person name="Chan C."/>
        </authorList>
    </citation>
    <scope>NUCLEOTIDE SEQUENCE</scope>
</reference>
<keyword evidence="2" id="KW-0489">Methyltransferase</keyword>